<dbReference type="InterPro" id="IPR011037">
    <property type="entry name" value="Pyrv_Knase-like_insert_dom_sf"/>
</dbReference>
<dbReference type="InterPro" id="IPR015806">
    <property type="entry name" value="Pyrv_Knase_insert_dom_sf"/>
</dbReference>
<dbReference type="GO" id="GO:0016301">
    <property type="term" value="F:kinase activity"/>
    <property type="evidence" value="ECO:0007669"/>
    <property type="project" value="UniProtKB-KW"/>
</dbReference>
<dbReference type="EC" id="2.7.1.40" evidence="3 12"/>
<keyword evidence="6" id="KW-0547">Nucleotide-binding</keyword>
<keyword evidence="5" id="KW-0479">Metal-binding</keyword>
<dbReference type="EMBL" id="CP044016">
    <property type="protein sequence ID" value="QES89287.1"/>
    <property type="molecule type" value="Genomic_DNA"/>
</dbReference>
<dbReference type="InterPro" id="IPR015793">
    <property type="entry name" value="Pyrv_Knase_brl"/>
</dbReference>
<feature type="domain" description="Pyruvate kinase barrel" evidence="14">
    <location>
        <begin position="23"/>
        <end position="345"/>
    </location>
</feature>
<keyword evidence="9 13" id="KW-0460">Magnesium</keyword>
<dbReference type="NCBIfam" id="NF004978">
    <property type="entry name" value="PRK06354.1"/>
    <property type="match status" value="1"/>
</dbReference>
<keyword evidence="10 13" id="KW-0324">Glycolysis</keyword>
<dbReference type="InterPro" id="IPR036918">
    <property type="entry name" value="Pyrv_Knase_C_sf"/>
</dbReference>
<evidence type="ECO:0000256" key="10">
    <source>
        <dbReference type="ARBA" id="ARBA00023152"/>
    </source>
</evidence>
<dbReference type="Proteomes" id="UP000292424">
    <property type="component" value="Chromosome"/>
</dbReference>
<evidence type="ECO:0000256" key="2">
    <source>
        <dbReference type="ARBA" id="ARBA00008663"/>
    </source>
</evidence>
<dbReference type="GO" id="GO:0004743">
    <property type="term" value="F:pyruvate kinase activity"/>
    <property type="evidence" value="ECO:0007669"/>
    <property type="project" value="UniProtKB-UniRule"/>
</dbReference>
<evidence type="ECO:0000256" key="6">
    <source>
        <dbReference type="ARBA" id="ARBA00022741"/>
    </source>
</evidence>
<evidence type="ECO:0000256" key="5">
    <source>
        <dbReference type="ARBA" id="ARBA00022723"/>
    </source>
</evidence>
<evidence type="ECO:0000256" key="3">
    <source>
        <dbReference type="ARBA" id="ARBA00012142"/>
    </source>
</evidence>
<dbReference type="Pfam" id="PF02887">
    <property type="entry name" value="PK_C"/>
    <property type="match status" value="1"/>
</dbReference>
<feature type="domain" description="Pyruvate kinase C-terminal" evidence="15">
    <location>
        <begin position="381"/>
        <end position="493"/>
    </location>
</feature>
<evidence type="ECO:0000256" key="12">
    <source>
        <dbReference type="NCBIfam" id="TIGR01064"/>
    </source>
</evidence>
<dbReference type="SUPFAM" id="SSF50800">
    <property type="entry name" value="PK beta-barrel domain-like"/>
    <property type="match status" value="1"/>
</dbReference>
<dbReference type="NCBIfam" id="NF004491">
    <property type="entry name" value="PRK05826.1"/>
    <property type="match status" value="1"/>
</dbReference>
<keyword evidence="8" id="KW-0067">ATP-binding</keyword>
<keyword evidence="17" id="KW-1185">Reference proteome</keyword>
<dbReference type="Pfam" id="PF00224">
    <property type="entry name" value="PK"/>
    <property type="match status" value="1"/>
</dbReference>
<dbReference type="NCBIfam" id="TIGR01064">
    <property type="entry name" value="pyruv_kin"/>
    <property type="match status" value="1"/>
</dbReference>
<dbReference type="AlphaFoldDB" id="A0A5P2G279"/>
<dbReference type="GO" id="GO:0030955">
    <property type="term" value="F:potassium ion binding"/>
    <property type="evidence" value="ECO:0007669"/>
    <property type="project" value="UniProtKB-UniRule"/>
</dbReference>
<evidence type="ECO:0000313" key="16">
    <source>
        <dbReference type="EMBL" id="QES89287.1"/>
    </source>
</evidence>
<evidence type="ECO:0000256" key="13">
    <source>
        <dbReference type="RuleBase" id="RU000504"/>
    </source>
</evidence>
<dbReference type="PANTHER" id="PTHR11817">
    <property type="entry name" value="PYRUVATE KINASE"/>
    <property type="match status" value="1"/>
</dbReference>
<dbReference type="InterPro" id="IPR015795">
    <property type="entry name" value="Pyrv_Knase_C"/>
</dbReference>
<keyword evidence="4 13" id="KW-0808">Transferase</keyword>
<dbReference type="KEGG" id="arac:E0W69_011640"/>
<dbReference type="InterPro" id="IPR001697">
    <property type="entry name" value="Pyr_Knase"/>
</dbReference>
<proteinExistence type="inferred from homology"/>
<accession>A0A5P2G279</accession>
<comment type="pathway">
    <text evidence="1 13">Carbohydrate degradation; glycolysis; pyruvate from D-glyceraldehyde 3-phosphate: step 5/5.</text>
</comment>
<dbReference type="GO" id="GO:0000287">
    <property type="term" value="F:magnesium ion binding"/>
    <property type="evidence" value="ECO:0007669"/>
    <property type="project" value="UniProtKB-UniRule"/>
</dbReference>
<comment type="catalytic activity">
    <reaction evidence="13">
        <text>pyruvate + ATP = phosphoenolpyruvate + ADP + H(+)</text>
        <dbReference type="Rhea" id="RHEA:18157"/>
        <dbReference type="ChEBI" id="CHEBI:15361"/>
        <dbReference type="ChEBI" id="CHEBI:15378"/>
        <dbReference type="ChEBI" id="CHEBI:30616"/>
        <dbReference type="ChEBI" id="CHEBI:58702"/>
        <dbReference type="ChEBI" id="CHEBI:456216"/>
        <dbReference type="EC" id="2.7.1.40"/>
    </reaction>
</comment>
<dbReference type="SUPFAM" id="SSF51621">
    <property type="entry name" value="Phosphoenolpyruvate/pyruvate domain"/>
    <property type="match status" value="1"/>
</dbReference>
<reference evidence="16 17" key="1">
    <citation type="submission" date="2019-09" db="EMBL/GenBank/DDBJ databases">
        <title>Complete genome sequence of Arachidicoccus sp. B3-10 isolated from apple orchard soil.</title>
        <authorList>
            <person name="Kim H.S."/>
            <person name="Han K.-I."/>
            <person name="Suh M.K."/>
            <person name="Lee K.C."/>
            <person name="Eom M.K."/>
            <person name="Kim J.-S."/>
            <person name="Kang S.W."/>
            <person name="Sin Y."/>
            <person name="Lee J.-S."/>
        </authorList>
    </citation>
    <scope>NUCLEOTIDE SEQUENCE [LARGE SCALE GENOMIC DNA]</scope>
    <source>
        <strain evidence="16 17">B3-10</strain>
    </source>
</reference>
<keyword evidence="7 13" id="KW-0418">Kinase</keyword>
<dbReference type="InterPro" id="IPR040442">
    <property type="entry name" value="Pyrv_kinase-like_dom_sf"/>
</dbReference>
<evidence type="ECO:0000313" key="17">
    <source>
        <dbReference type="Proteomes" id="UP000292424"/>
    </source>
</evidence>
<sequence>MNEELKQIETMRECDFPINQLFHKTKIVATVGPASSSYEMLLELAQAGVNVFRLNFSHGTHEDKLDIIEKIRKINAEHPFNLSILGDLQGPKLRVGELENGKLQLNRGDIVTFSSTEKVVGTKSKIYISYPNLHNDVKVGEKILIDDGKLEVVVDSVDKNTGNVNVKVTYGGTLLPHKGVNLPDTEISLPAMTEKDIIDLDFILKHDLDWVALSFVRKAIDMVDLRKRVNEQNSQIKIMAKIEMPSAVEDIRHIVNESDAVMVARGDMGVELPVEKVPLAQREIIRACVHRSKPVIVATQMMESMMTNVKPNRSEITDVANAVLEGTDAVMLSGETAMGEHPVLVVETMRKIIMEVEKTEYPYNREGDVVPLAKSPTVLADAICFNACKIAHETHAKALIGMTQSGRTAFRLSSYRPSTPLFVFTKNPKLVNQLSLSWGVRGYYYDDNSTFDKITREQVEILKEKGYIADGDVIVNTGSTPVEKQKPTNTLKISLVGE</sequence>
<organism evidence="16 17">
    <name type="scientific">Rhizosphaericola mali</name>
    <dbReference type="NCBI Taxonomy" id="2545455"/>
    <lineage>
        <taxon>Bacteria</taxon>
        <taxon>Pseudomonadati</taxon>
        <taxon>Bacteroidota</taxon>
        <taxon>Chitinophagia</taxon>
        <taxon>Chitinophagales</taxon>
        <taxon>Chitinophagaceae</taxon>
        <taxon>Rhizosphaericola</taxon>
    </lineage>
</organism>
<evidence type="ECO:0000256" key="9">
    <source>
        <dbReference type="ARBA" id="ARBA00022842"/>
    </source>
</evidence>
<evidence type="ECO:0000256" key="11">
    <source>
        <dbReference type="ARBA" id="ARBA00023317"/>
    </source>
</evidence>
<evidence type="ECO:0000259" key="15">
    <source>
        <dbReference type="Pfam" id="PF02887"/>
    </source>
</evidence>
<evidence type="ECO:0000256" key="4">
    <source>
        <dbReference type="ARBA" id="ARBA00022679"/>
    </source>
</evidence>
<evidence type="ECO:0000259" key="14">
    <source>
        <dbReference type="Pfam" id="PF00224"/>
    </source>
</evidence>
<dbReference type="OrthoDB" id="9812123at2"/>
<dbReference type="Gene3D" id="3.20.20.60">
    <property type="entry name" value="Phosphoenolpyruvate-binding domains"/>
    <property type="match status" value="1"/>
</dbReference>
<evidence type="ECO:0000256" key="1">
    <source>
        <dbReference type="ARBA" id="ARBA00004997"/>
    </source>
</evidence>
<dbReference type="UniPathway" id="UPA00109">
    <property type="reaction ID" value="UER00188"/>
</dbReference>
<dbReference type="GO" id="GO:0005524">
    <property type="term" value="F:ATP binding"/>
    <property type="evidence" value="ECO:0007669"/>
    <property type="project" value="UniProtKB-KW"/>
</dbReference>
<keyword evidence="11 16" id="KW-0670">Pyruvate</keyword>
<dbReference type="Gene3D" id="3.40.1380.20">
    <property type="entry name" value="Pyruvate kinase, C-terminal domain"/>
    <property type="match status" value="1"/>
</dbReference>
<dbReference type="RefSeq" id="WP_131330233.1">
    <property type="nucleotide sequence ID" value="NZ_CP044016.1"/>
</dbReference>
<comment type="similarity">
    <text evidence="2 13">Belongs to the pyruvate kinase family.</text>
</comment>
<evidence type="ECO:0000256" key="8">
    <source>
        <dbReference type="ARBA" id="ARBA00022840"/>
    </source>
</evidence>
<dbReference type="FunFam" id="2.40.33.10:FF:000001">
    <property type="entry name" value="Pyruvate kinase"/>
    <property type="match status" value="1"/>
</dbReference>
<evidence type="ECO:0000256" key="7">
    <source>
        <dbReference type="ARBA" id="ARBA00022777"/>
    </source>
</evidence>
<gene>
    <name evidence="16" type="primary">pyk</name>
    <name evidence="16" type="ORF">E0W69_011640</name>
</gene>
<protein>
    <recommendedName>
        <fullName evidence="3 12">Pyruvate kinase</fullName>
        <ecNumber evidence="3 12">2.7.1.40</ecNumber>
    </recommendedName>
</protein>
<dbReference type="PRINTS" id="PR01050">
    <property type="entry name" value="PYRUVTKNASE"/>
</dbReference>
<dbReference type="Gene3D" id="2.40.33.10">
    <property type="entry name" value="PK beta-barrel domain-like"/>
    <property type="match status" value="1"/>
</dbReference>
<dbReference type="SUPFAM" id="SSF52935">
    <property type="entry name" value="PK C-terminal domain-like"/>
    <property type="match status" value="1"/>
</dbReference>
<dbReference type="InterPro" id="IPR015813">
    <property type="entry name" value="Pyrv/PenolPyrv_kinase-like_dom"/>
</dbReference>
<name>A0A5P2G279_9BACT</name>